<accession>A0A8H5GHN6</accession>
<dbReference type="SUPFAM" id="SSF48452">
    <property type="entry name" value="TPR-like"/>
    <property type="match status" value="2"/>
</dbReference>
<dbReference type="InterPro" id="IPR027417">
    <property type="entry name" value="P-loop_NTPase"/>
</dbReference>
<keyword evidence="3" id="KW-1185">Reference proteome</keyword>
<gene>
    <name evidence="2" type="ORF">D9757_012604</name>
</gene>
<dbReference type="InterPro" id="IPR019734">
    <property type="entry name" value="TPR_rpt"/>
</dbReference>
<dbReference type="Gene3D" id="1.25.40.10">
    <property type="entry name" value="Tetratricopeptide repeat domain"/>
    <property type="match status" value="4"/>
</dbReference>
<dbReference type="Proteomes" id="UP000518752">
    <property type="component" value="Unassembled WGS sequence"/>
</dbReference>
<sequence>MTANMFHGANNFQITGGQFHVNTTTTGSQPFQGPSTMTYQDIKLATPAAPTFFVGREKITEEAVAKLLQKEPAHLAILGAGGMGKTALALHIIKNADVKNKFHDKIFFVPCEISADATSLVHTVVQSLGLKVHEGKTGFEVLQTYLALAQRPILLILDNFETPWNGTGSQTAVINFIDQLLDYSSLFVILTMRAANGPGNRHWIKLGGSAGLPQLDINEAQQMFLSLIQYLKTHNPEKLDWILKELDGMPLAVVLIAQLQRQLDLGLDKLMDLWRKHKTAMLTNGSTDESRLTSVNVSINLSLKMIKKSNPECQKLLPVLSYLPNGLPAWNEHVNGLFQGSDSLFPVICIKQLLDFALLYQENNTLKFVLPIQEYIQREYPADKEHLNQIAAFYVKFMKEFGPDGTNDQNVVERHLDNILKILRQQFTMGASDDYLKAPTSITAYSKFFSKTVSLIETVLENQELYITGRIEWMRKRVRMNCWMGKYLEAKEEIQRIQTLLDSDMSALLSTTEKEEWRSICLQELGEILYREHKLIEAKTVLLKAKGAFEQMDNNLGQAQCLQCLGDICGVEHNLSEARAMLSDAKAAFEGIGDHFGQAQCLRSLGNICRVEHSYSEAKKMLSDAKAAFEQIGDHLGQAQCLWRLGDICGMERNFSEAKTMLSDAKVVFEQIGDQSSQAGCLRSLGDICGMEKNFAKAKKMFSDAKAAFEQIGAPSGQAQCLQSLGDICSVQHKFTEARTMLSDAKAAFEQIGDHFGQAHCLQSLGDLSRVERSYSEARTMLSDAKASFEQIGNQLGRAQCLQSLGAICGMEHNFSEARSILSDAKVVFEQIGDQSGQAWCLRSLGEICGVEHNFSEAKKMLSDAKAALEQIGDQLGQAQCLWSLGDISRVEHNFSEARSMLSAAKVVFEQIGDQSGQAWCLRSLGEICGVEHNFSEAKKMLSDAKAAFEQIGDQWAQAQCLQSLGEICGLEDNFSEARTMLSDAKAAFEQIDHQFGQAQCLLRLGDICRVEHSYPGARKMYSEAKAFFEQIGDQLGAGECLQHLENISTMENDIPPDSPTSKNKQIPNLKDALKGLNLSQRLFHGKKFKNTKQAK</sequence>
<protein>
    <recommendedName>
        <fullName evidence="1">AAA+ ATPase domain-containing protein</fullName>
    </recommendedName>
</protein>
<dbReference type="SMART" id="SM00028">
    <property type="entry name" value="TPR"/>
    <property type="match status" value="11"/>
</dbReference>
<dbReference type="Gene3D" id="3.40.50.300">
    <property type="entry name" value="P-loop containing nucleotide triphosphate hydrolases"/>
    <property type="match status" value="1"/>
</dbReference>
<evidence type="ECO:0000313" key="2">
    <source>
        <dbReference type="EMBL" id="KAF5365132.1"/>
    </source>
</evidence>
<dbReference type="AlphaFoldDB" id="A0A8H5GHN6"/>
<dbReference type="InterPro" id="IPR049052">
    <property type="entry name" value="nSTAND1"/>
</dbReference>
<dbReference type="InterPro" id="IPR003593">
    <property type="entry name" value="AAA+_ATPase"/>
</dbReference>
<feature type="domain" description="AAA+ ATPase" evidence="1">
    <location>
        <begin position="71"/>
        <end position="216"/>
    </location>
</feature>
<dbReference type="PANTHER" id="PTHR47691">
    <property type="entry name" value="REGULATOR-RELATED"/>
    <property type="match status" value="1"/>
</dbReference>
<dbReference type="SMART" id="SM00382">
    <property type="entry name" value="AAA"/>
    <property type="match status" value="1"/>
</dbReference>
<comment type="caution">
    <text evidence="2">The sequence shown here is derived from an EMBL/GenBank/DDBJ whole genome shotgun (WGS) entry which is preliminary data.</text>
</comment>
<dbReference type="PANTHER" id="PTHR47691:SF3">
    <property type="entry name" value="HTH-TYPE TRANSCRIPTIONAL REGULATOR RV0890C-RELATED"/>
    <property type="match status" value="1"/>
</dbReference>
<reference evidence="2 3" key="1">
    <citation type="journal article" date="2020" name="ISME J.">
        <title>Uncovering the hidden diversity of litter-decomposition mechanisms in mushroom-forming fungi.</title>
        <authorList>
            <person name="Floudas D."/>
            <person name="Bentzer J."/>
            <person name="Ahren D."/>
            <person name="Johansson T."/>
            <person name="Persson P."/>
            <person name="Tunlid A."/>
        </authorList>
    </citation>
    <scope>NUCLEOTIDE SEQUENCE [LARGE SCALE GENOMIC DNA]</scope>
    <source>
        <strain evidence="2 3">CBS 406.79</strain>
    </source>
</reference>
<dbReference type="PRINTS" id="PR00364">
    <property type="entry name" value="DISEASERSIST"/>
</dbReference>
<dbReference type="OrthoDB" id="431454at2759"/>
<dbReference type="InterPro" id="IPR011990">
    <property type="entry name" value="TPR-like_helical_dom_sf"/>
</dbReference>
<dbReference type="Pfam" id="PF20703">
    <property type="entry name" value="nSTAND1"/>
    <property type="match status" value="1"/>
</dbReference>
<dbReference type="SUPFAM" id="SSF52540">
    <property type="entry name" value="P-loop containing nucleoside triphosphate hydrolases"/>
    <property type="match status" value="1"/>
</dbReference>
<evidence type="ECO:0000313" key="3">
    <source>
        <dbReference type="Proteomes" id="UP000518752"/>
    </source>
</evidence>
<evidence type="ECO:0000259" key="1">
    <source>
        <dbReference type="SMART" id="SM00382"/>
    </source>
</evidence>
<name>A0A8H5GHN6_9AGAR</name>
<proteinExistence type="predicted"/>
<dbReference type="EMBL" id="JAACJN010000174">
    <property type="protein sequence ID" value="KAF5365132.1"/>
    <property type="molecule type" value="Genomic_DNA"/>
</dbReference>
<organism evidence="2 3">
    <name type="scientific">Collybiopsis confluens</name>
    <dbReference type="NCBI Taxonomy" id="2823264"/>
    <lineage>
        <taxon>Eukaryota</taxon>
        <taxon>Fungi</taxon>
        <taxon>Dikarya</taxon>
        <taxon>Basidiomycota</taxon>
        <taxon>Agaricomycotina</taxon>
        <taxon>Agaricomycetes</taxon>
        <taxon>Agaricomycetidae</taxon>
        <taxon>Agaricales</taxon>
        <taxon>Marasmiineae</taxon>
        <taxon>Omphalotaceae</taxon>
        <taxon>Collybiopsis</taxon>
    </lineage>
</organism>